<reference evidence="3" key="5">
    <citation type="submission" date="2018-04" db="UniProtKB">
        <authorList>
            <consortium name="EnsemblFungi"/>
        </authorList>
    </citation>
    <scope>IDENTIFICATION</scope>
    <source>
        <strain evidence="3">R3-111a-1</strain>
    </source>
</reference>
<evidence type="ECO:0000313" key="4">
    <source>
        <dbReference type="Proteomes" id="UP000006039"/>
    </source>
</evidence>
<reference evidence="4" key="1">
    <citation type="submission" date="2010-07" db="EMBL/GenBank/DDBJ databases">
        <title>The genome sequence of Gaeumannomyces graminis var. tritici strain R3-111a-1.</title>
        <authorList>
            <consortium name="The Broad Institute Genome Sequencing Platform"/>
            <person name="Ma L.-J."/>
            <person name="Dead R."/>
            <person name="Young S."/>
            <person name="Zeng Q."/>
            <person name="Koehrsen M."/>
            <person name="Alvarado L."/>
            <person name="Berlin A."/>
            <person name="Chapman S.B."/>
            <person name="Chen Z."/>
            <person name="Freedman E."/>
            <person name="Gellesch M."/>
            <person name="Goldberg J."/>
            <person name="Griggs A."/>
            <person name="Gujja S."/>
            <person name="Heilman E.R."/>
            <person name="Heiman D."/>
            <person name="Hepburn T."/>
            <person name="Howarth C."/>
            <person name="Jen D."/>
            <person name="Larson L."/>
            <person name="Mehta T."/>
            <person name="Neiman D."/>
            <person name="Pearson M."/>
            <person name="Roberts A."/>
            <person name="Saif S."/>
            <person name="Shea T."/>
            <person name="Shenoy N."/>
            <person name="Sisk P."/>
            <person name="Stolte C."/>
            <person name="Sykes S."/>
            <person name="Walk T."/>
            <person name="White J."/>
            <person name="Yandava C."/>
            <person name="Haas B."/>
            <person name="Nusbaum C."/>
            <person name="Birren B."/>
        </authorList>
    </citation>
    <scope>NUCLEOTIDE SEQUENCE [LARGE SCALE GENOMIC DNA]</scope>
    <source>
        <strain evidence="4">R3-111a-1</strain>
    </source>
</reference>
<dbReference type="VEuPathDB" id="FungiDB:GGTG_08250"/>
<reference evidence="2" key="2">
    <citation type="submission" date="2010-07" db="EMBL/GenBank/DDBJ databases">
        <authorList>
            <consortium name="The Broad Institute Genome Sequencing Platform"/>
            <consortium name="Broad Institute Genome Sequencing Center for Infectious Disease"/>
            <person name="Ma L.-J."/>
            <person name="Dead R."/>
            <person name="Young S."/>
            <person name="Zeng Q."/>
            <person name="Koehrsen M."/>
            <person name="Alvarado L."/>
            <person name="Berlin A."/>
            <person name="Chapman S.B."/>
            <person name="Chen Z."/>
            <person name="Freedman E."/>
            <person name="Gellesch M."/>
            <person name="Goldberg J."/>
            <person name="Griggs A."/>
            <person name="Gujja S."/>
            <person name="Heilman E.R."/>
            <person name="Heiman D."/>
            <person name="Hepburn T."/>
            <person name="Howarth C."/>
            <person name="Jen D."/>
            <person name="Larson L."/>
            <person name="Mehta T."/>
            <person name="Neiman D."/>
            <person name="Pearson M."/>
            <person name="Roberts A."/>
            <person name="Saif S."/>
            <person name="Shea T."/>
            <person name="Shenoy N."/>
            <person name="Sisk P."/>
            <person name="Stolte C."/>
            <person name="Sykes S."/>
            <person name="Walk T."/>
            <person name="White J."/>
            <person name="Yandava C."/>
            <person name="Haas B."/>
            <person name="Nusbaum C."/>
            <person name="Birren B."/>
        </authorList>
    </citation>
    <scope>NUCLEOTIDE SEQUENCE</scope>
    <source>
        <strain evidence="2">R3-111a-1</strain>
    </source>
</reference>
<protein>
    <submittedName>
        <fullName evidence="2 3">Uncharacterized protein</fullName>
    </submittedName>
</protein>
<dbReference type="HOGENOM" id="CLU_033919_0_0_1"/>
<dbReference type="RefSeq" id="XP_009224353.1">
    <property type="nucleotide sequence ID" value="XM_009226089.1"/>
</dbReference>
<dbReference type="OrthoDB" id="5234772at2759"/>
<evidence type="ECO:0000313" key="2">
    <source>
        <dbReference type="EMBL" id="EJT74409.1"/>
    </source>
</evidence>
<evidence type="ECO:0000313" key="3">
    <source>
        <dbReference type="EnsemblFungi" id="EJT74409"/>
    </source>
</evidence>
<reference evidence="3" key="4">
    <citation type="journal article" date="2015" name="G3 (Bethesda)">
        <title>Genome sequences of three phytopathogenic species of the Magnaporthaceae family of fungi.</title>
        <authorList>
            <person name="Okagaki L.H."/>
            <person name="Nunes C.C."/>
            <person name="Sailsbery J."/>
            <person name="Clay B."/>
            <person name="Brown D."/>
            <person name="John T."/>
            <person name="Oh Y."/>
            <person name="Young N."/>
            <person name="Fitzgerald M."/>
            <person name="Haas B.J."/>
            <person name="Zeng Q."/>
            <person name="Young S."/>
            <person name="Adiconis X."/>
            <person name="Fan L."/>
            <person name="Levin J.Z."/>
            <person name="Mitchell T.K."/>
            <person name="Okubara P.A."/>
            <person name="Farman M.L."/>
            <person name="Kohn L.M."/>
            <person name="Birren B."/>
            <person name="Ma L.-J."/>
            <person name="Dean R.A."/>
        </authorList>
    </citation>
    <scope>NUCLEOTIDE SEQUENCE</scope>
    <source>
        <strain evidence="3">R3-111a-1</strain>
    </source>
</reference>
<accession>J3P413</accession>
<dbReference type="AlphaFoldDB" id="J3P413"/>
<dbReference type="eggNOG" id="ENOG502RVVP">
    <property type="taxonomic scope" value="Eukaryota"/>
</dbReference>
<dbReference type="STRING" id="644352.J3P413"/>
<dbReference type="Proteomes" id="UP000006039">
    <property type="component" value="Unassembled WGS sequence"/>
</dbReference>
<feature type="region of interest" description="Disordered" evidence="1">
    <location>
        <begin position="410"/>
        <end position="433"/>
    </location>
</feature>
<name>J3P413_GAET3</name>
<dbReference type="EnsemblFungi" id="EJT74409">
    <property type="protein sequence ID" value="EJT74409"/>
    <property type="gene ID" value="GGTG_08250"/>
</dbReference>
<keyword evidence="4" id="KW-1185">Reference proteome</keyword>
<dbReference type="EMBL" id="GL385398">
    <property type="protein sequence ID" value="EJT74409.1"/>
    <property type="molecule type" value="Genomic_DNA"/>
</dbReference>
<feature type="region of interest" description="Disordered" evidence="1">
    <location>
        <begin position="223"/>
        <end position="269"/>
    </location>
</feature>
<gene>
    <name evidence="3" type="primary">20348708</name>
    <name evidence="2" type="ORF">GGTG_08250</name>
</gene>
<dbReference type="GeneID" id="20348708"/>
<feature type="compositionally biased region" description="Basic and acidic residues" evidence="1">
    <location>
        <begin position="223"/>
        <end position="242"/>
    </location>
</feature>
<organism evidence="2">
    <name type="scientific">Gaeumannomyces tritici (strain R3-111a-1)</name>
    <name type="common">Wheat and barley take-all root rot fungus</name>
    <name type="synonym">Gaeumannomyces graminis var. tritici</name>
    <dbReference type="NCBI Taxonomy" id="644352"/>
    <lineage>
        <taxon>Eukaryota</taxon>
        <taxon>Fungi</taxon>
        <taxon>Dikarya</taxon>
        <taxon>Ascomycota</taxon>
        <taxon>Pezizomycotina</taxon>
        <taxon>Sordariomycetes</taxon>
        <taxon>Sordariomycetidae</taxon>
        <taxon>Magnaporthales</taxon>
        <taxon>Magnaporthaceae</taxon>
        <taxon>Gaeumannomyces</taxon>
    </lineage>
</organism>
<sequence length="458" mass="51407">MPEIWDYLARARRQKALCAGDVEAIKENCRRNHNHRHVIECVECYGKVLERMHSRYASSPDAECFSGQATFPKDVSDLFAQARERRFALREIEERAIKGRQARIVQTVKSSQVIRHLLRDSGQVHLLHKMDSGNVVLSTVLGEIRNSLGHVPAPSEDVDRCLVQLTGAEALPAVETLQVIQKIFFSDYKDSSAMGCQEELERLRKGSSLDVVMERRLERSLTNKANKDLREKHRRRLDELRRAQSAHEAAKSRKTKDRQAAAPPPPPAPSLAVPACAACHTTVDIKSFFSCPLCQIRAGLDNRWQPMVYCSTACYHDAFVRSLSVNLTFSSQLDRRPNANHNYNAQDSHLDDAHVCASGDDCTQLRVEDGAMDCSGLPMLCTHCLEQLKTLTSYCSKQCAEMDLQRHRQSVHHRHGEKANGGLDHSNGPIGSEHHVTDIHVALAALEKESSVTIKRLD</sequence>
<proteinExistence type="predicted"/>
<reference evidence="2" key="3">
    <citation type="submission" date="2010-09" db="EMBL/GenBank/DDBJ databases">
        <title>Annotation of Gaeumannomyces graminis var. tritici R3-111a-1.</title>
        <authorList>
            <consortium name="The Broad Institute Genome Sequencing Platform"/>
            <person name="Ma L.-J."/>
            <person name="Dead R."/>
            <person name="Young S.K."/>
            <person name="Zeng Q."/>
            <person name="Gargeya S."/>
            <person name="Fitzgerald M."/>
            <person name="Haas B."/>
            <person name="Abouelleil A."/>
            <person name="Alvarado L."/>
            <person name="Arachchi H.M."/>
            <person name="Berlin A."/>
            <person name="Brown A."/>
            <person name="Chapman S.B."/>
            <person name="Chen Z."/>
            <person name="Dunbar C."/>
            <person name="Freedman E."/>
            <person name="Gearin G."/>
            <person name="Gellesch M."/>
            <person name="Goldberg J."/>
            <person name="Griggs A."/>
            <person name="Gujja S."/>
            <person name="Heiman D."/>
            <person name="Howarth C."/>
            <person name="Larson L."/>
            <person name="Lui A."/>
            <person name="MacDonald P.J.P."/>
            <person name="Mehta T."/>
            <person name="Montmayeur A."/>
            <person name="Murphy C."/>
            <person name="Neiman D."/>
            <person name="Pearson M."/>
            <person name="Priest M."/>
            <person name="Roberts A."/>
            <person name="Saif S."/>
            <person name="Shea T."/>
            <person name="Shenoy N."/>
            <person name="Sisk P."/>
            <person name="Stolte C."/>
            <person name="Sykes S."/>
            <person name="Yandava C."/>
            <person name="Wortman J."/>
            <person name="Nusbaum C."/>
            <person name="Birren B."/>
        </authorList>
    </citation>
    <scope>NUCLEOTIDE SEQUENCE</scope>
    <source>
        <strain evidence="2">R3-111a-1</strain>
    </source>
</reference>
<evidence type="ECO:0000256" key="1">
    <source>
        <dbReference type="SAM" id="MobiDB-lite"/>
    </source>
</evidence>